<evidence type="ECO:0000313" key="6">
    <source>
        <dbReference type="EMBL" id="GAF92119.1"/>
    </source>
</evidence>
<evidence type="ECO:0000256" key="1">
    <source>
        <dbReference type="ARBA" id="ARBA00022598"/>
    </source>
</evidence>
<dbReference type="GO" id="GO:0005524">
    <property type="term" value="F:ATP binding"/>
    <property type="evidence" value="ECO:0007669"/>
    <property type="project" value="UniProtKB-KW"/>
</dbReference>
<proteinExistence type="predicted"/>
<dbReference type="GO" id="GO:0004818">
    <property type="term" value="F:glutamate-tRNA ligase activity"/>
    <property type="evidence" value="ECO:0007669"/>
    <property type="project" value="InterPro"/>
</dbReference>
<sequence length="276" mass="31800">LDGLRWLGLDWDEGPERGGKYAPYFQSQRLELYREAARRLVSQGDAYYCFCSPQRLEEMRAEQVRRKQPPGYDRHCRDLSAEERAQKEVEGITPVVRFKTPLGGKTEFNDLIWGEVAFENSTIDDLVLLKSDGYPTYHLANVVDDHLMEISHVLRAEEWLSSTPRHVLLYQALSYEPPQFAHLPMLLGADRAKLSKRHGAVSVTEYYEQGYLPEAMVNFLALLGWSLDDKTEILSRQQLINNFSLGRISRTAAIFNQDKLNWMNGVYIRSLNLEKG</sequence>
<dbReference type="CDD" id="cd00808">
    <property type="entry name" value="GluRS_core"/>
    <property type="match status" value="1"/>
</dbReference>
<dbReference type="InterPro" id="IPR033910">
    <property type="entry name" value="GluRS_core"/>
</dbReference>
<dbReference type="GO" id="GO:0006424">
    <property type="term" value="P:glutamyl-tRNA aminoacylation"/>
    <property type="evidence" value="ECO:0007669"/>
    <property type="project" value="InterPro"/>
</dbReference>
<evidence type="ECO:0000256" key="3">
    <source>
        <dbReference type="ARBA" id="ARBA00022840"/>
    </source>
</evidence>
<gene>
    <name evidence="6" type="ORF">S01H1_29683</name>
</gene>
<feature type="non-terminal residue" evidence="6">
    <location>
        <position position="276"/>
    </location>
</feature>
<name>X0TFX8_9ZZZZ</name>
<dbReference type="NCBIfam" id="TIGR00464">
    <property type="entry name" value="gltX_bact"/>
    <property type="match status" value="1"/>
</dbReference>
<keyword evidence="1" id="KW-0436">Ligase</keyword>
<dbReference type="GO" id="GO:0008270">
    <property type="term" value="F:zinc ion binding"/>
    <property type="evidence" value="ECO:0007669"/>
    <property type="project" value="InterPro"/>
</dbReference>
<dbReference type="SUPFAM" id="SSF52374">
    <property type="entry name" value="Nucleotidylyl transferase"/>
    <property type="match status" value="1"/>
</dbReference>
<organism evidence="6">
    <name type="scientific">marine sediment metagenome</name>
    <dbReference type="NCBI Taxonomy" id="412755"/>
    <lineage>
        <taxon>unclassified sequences</taxon>
        <taxon>metagenomes</taxon>
        <taxon>ecological metagenomes</taxon>
    </lineage>
</organism>
<comment type="caution">
    <text evidence="6">The sequence shown here is derived from an EMBL/GenBank/DDBJ whole genome shotgun (WGS) entry which is preliminary data.</text>
</comment>
<feature type="domain" description="Glutamyl/glutaminyl-tRNA synthetase class Ib catalytic" evidence="5">
    <location>
        <begin position="2"/>
        <end position="262"/>
    </location>
</feature>
<dbReference type="AlphaFoldDB" id="X0TFX8"/>
<dbReference type="InterPro" id="IPR049940">
    <property type="entry name" value="GluQ/Sye"/>
</dbReference>
<dbReference type="InterPro" id="IPR020058">
    <property type="entry name" value="Glu/Gln-tRNA-synth_Ib_cat-dom"/>
</dbReference>
<dbReference type="InterPro" id="IPR004527">
    <property type="entry name" value="Glu-tRNA-ligase_bac/mito"/>
</dbReference>
<evidence type="ECO:0000259" key="5">
    <source>
        <dbReference type="Pfam" id="PF00749"/>
    </source>
</evidence>
<evidence type="ECO:0000256" key="2">
    <source>
        <dbReference type="ARBA" id="ARBA00022741"/>
    </source>
</evidence>
<accession>X0TFX8</accession>
<dbReference type="EMBL" id="BARS01018230">
    <property type="protein sequence ID" value="GAF92119.1"/>
    <property type="molecule type" value="Genomic_DNA"/>
</dbReference>
<reference evidence="6" key="1">
    <citation type="journal article" date="2014" name="Front. Microbiol.">
        <title>High frequency of phylogenetically diverse reductive dehalogenase-homologous genes in deep subseafloor sedimentary metagenomes.</title>
        <authorList>
            <person name="Kawai M."/>
            <person name="Futagami T."/>
            <person name="Toyoda A."/>
            <person name="Takaki Y."/>
            <person name="Nishi S."/>
            <person name="Hori S."/>
            <person name="Arai W."/>
            <person name="Tsubouchi T."/>
            <person name="Morono Y."/>
            <person name="Uchiyama I."/>
            <person name="Ito T."/>
            <person name="Fujiyama A."/>
            <person name="Inagaki F."/>
            <person name="Takami H."/>
        </authorList>
    </citation>
    <scope>NUCLEOTIDE SEQUENCE</scope>
    <source>
        <strain evidence="6">Expedition CK06-06</strain>
    </source>
</reference>
<dbReference type="InterPro" id="IPR014729">
    <property type="entry name" value="Rossmann-like_a/b/a_fold"/>
</dbReference>
<feature type="non-terminal residue" evidence="6">
    <location>
        <position position="1"/>
    </location>
</feature>
<dbReference type="Pfam" id="PF00749">
    <property type="entry name" value="tRNA-synt_1c"/>
    <property type="match status" value="1"/>
</dbReference>
<protein>
    <recommendedName>
        <fullName evidence="5">Glutamyl/glutaminyl-tRNA synthetase class Ib catalytic domain-containing protein</fullName>
    </recommendedName>
</protein>
<dbReference type="PANTHER" id="PTHR43311:SF2">
    <property type="entry name" value="GLUTAMATE--TRNA LIGASE, MITOCHONDRIAL-RELATED"/>
    <property type="match status" value="1"/>
</dbReference>
<keyword evidence="2" id="KW-0547">Nucleotide-binding</keyword>
<evidence type="ECO:0000256" key="4">
    <source>
        <dbReference type="ARBA" id="ARBA00023146"/>
    </source>
</evidence>
<dbReference type="GO" id="GO:0005739">
    <property type="term" value="C:mitochondrion"/>
    <property type="evidence" value="ECO:0007669"/>
    <property type="project" value="TreeGrafter"/>
</dbReference>
<dbReference type="Gene3D" id="3.40.50.620">
    <property type="entry name" value="HUPs"/>
    <property type="match status" value="1"/>
</dbReference>
<keyword evidence="3" id="KW-0067">ATP-binding</keyword>
<keyword evidence="4" id="KW-0030">Aminoacyl-tRNA synthetase</keyword>
<dbReference type="PANTHER" id="PTHR43311">
    <property type="entry name" value="GLUTAMATE--TRNA LIGASE"/>
    <property type="match status" value="1"/>
</dbReference>